<dbReference type="InterPro" id="IPR035958">
    <property type="entry name" value="SecB-like_sf"/>
</dbReference>
<gene>
    <name evidence="5" type="ORF">EIK76_05590</name>
</gene>
<dbReference type="GO" id="GO:0051082">
    <property type="term" value="F:unfolded protein binding"/>
    <property type="evidence" value="ECO:0007669"/>
    <property type="project" value="InterPro"/>
</dbReference>
<comment type="similarity">
    <text evidence="1">Belongs to the SecB family.</text>
</comment>
<evidence type="ECO:0000256" key="4">
    <source>
        <dbReference type="ARBA" id="ARBA00023010"/>
    </source>
</evidence>
<dbReference type="RefSeq" id="WP_046518216.1">
    <property type="nucleotide sequence ID" value="NZ_LAVS01000001.1"/>
</dbReference>
<evidence type="ECO:0000313" key="5">
    <source>
        <dbReference type="EMBL" id="RRJ23538.1"/>
    </source>
</evidence>
<dbReference type="Pfam" id="PF02556">
    <property type="entry name" value="SecB"/>
    <property type="match status" value="1"/>
</dbReference>
<name>A0A3P3QS26_9GAMM</name>
<accession>A0A3P3QS26</accession>
<dbReference type="GO" id="GO:0051262">
    <property type="term" value="P:protein tetramerization"/>
    <property type="evidence" value="ECO:0007669"/>
    <property type="project" value="InterPro"/>
</dbReference>
<dbReference type="Gene3D" id="3.10.420.10">
    <property type="entry name" value="SecB-like"/>
    <property type="match status" value="1"/>
</dbReference>
<dbReference type="GO" id="GO:0015031">
    <property type="term" value="P:protein transport"/>
    <property type="evidence" value="ECO:0007669"/>
    <property type="project" value="UniProtKB-KW"/>
</dbReference>
<organism evidence="5 6">
    <name type="scientific">Rheinheimera mesophila</name>
    <dbReference type="NCBI Taxonomy" id="1547515"/>
    <lineage>
        <taxon>Bacteria</taxon>
        <taxon>Pseudomonadati</taxon>
        <taxon>Pseudomonadota</taxon>
        <taxon>Gammaproteobacteria</taxon>
        <taxon>Chromatiales</taxon>
        <taxon>Chromatiaceae</taxon>
        <taxon>Rheinheimera</taxon>
    </lineage>
</organism>
<keyword evidence="6" id="KW-1185">Reference proteome</keyword>
<sequence length="131" mass="14745">MKIALKDYVVESLNLKSSLDHSVEDDLKISFTNGYSDGEPKNFTVMFTIELYTAERFYLEVVKTFEFETDELITDEFKQSPFPVVNAPAIAYPYLRSFIGTLTLNAGLDAVMLPTVNFQAMYNASKNSGSN</sequence>
<evidence type="ECO:0000256" key="1">
    <source>
        <dbReference type="ARBA" id="ARBA00009990"/>
    </source>
</evidence>
<dbReference type="Proteomes" id="UP000276260">
    <property type="component" value="Unassembled WGS sequence"/>
</dbReference>
<dbReference type="SUPFAM" id="SSF54611">
    <property type="entry name" value="SecB-like"/>
    <property type="match status" value="1"/>
</dbReference>
<keyword evidence="3" id="KW-0653">Protein transport</keyword>
<reference evidence="5 6" key="1">
    <citation type="submission" date="2018-11" db="EMBL/GenBank/DDBJ databases">
        <title>Draft genome analysis of Rheinheimera mesophila isolated from an industrial waste site.</title>
        <authorList>
            <person name="Yu Q."/>
            <person name="Qi Y."/>
            <person name="Zhang H."/>
            <person name="Lu Y."/>
            <person name="Pu J."/>
        </authorList>
    </citation>
    <scope>NUCLEOTIDE SEQUENCE [LARGE SCALE GENOMIC DNA]</scope>
    <source>
        <strain evidence="5 6">IITR13</strain>
    </source>
</reference>
<evidence type="ECO:0000256" key="2">
    <source>
        <dbReference type="ARBA" id="ARBA00022448"/>
    </source>
</evidence>
<proteinExistence type="inferred from homology"/>
<dbReference type="EMBL" id="RRCF01000001">
    <property type="protein sequence ID" value="RRJ23538.1"/>
    <property type="molecule type" value="Genomic_DNA"/>
</dbReference>
<keyword evidence="4" id="KW-0811">Translocation</keyword>
<protein>
    <submittedName>
        <fullName evidence="5">Preprotein translocase subunit SecB</fullName>
    </submittedName>
</protein>
<evidence type="ECO:0000313" key="6">
    <source>
        <dbReference type="Proteomes" id="UP000276260"/>
    </source>
</evidence>
<comment type="caution">
    <text evidence="5">The sequence shown here is derived from an EMBL/GenBank/DDBJ whole genome shotgun (WGS) entry which is preliminary data.</text>
</comment>
<dbReference type="InterPro" id="IPR003708">
    <property type="entry name" value="SecB"/>
</dbReference>
<evidence type="ECO:0000256" key="3">
    <source>
        <dbReference type="ARBA" id="ARBA00022927"/>
    </source>
</evidence>
<keyword evidence="2" id="KW-0813">Transport</keyword>
<dbReference type="OrthoDB" id="983047at2"/>
<dbReference type="AlphaFoldDB" id="A0A3P3QS26"/>